<evidence type="ECO:0000256" key="5">
    <source>
        <dbReference type="ARBA" id="ARBA00023136"/>
    </source>
</evidence>
<evidence type="ECO:0000259" key="7">
    <source>
        <dbReference type="Pfam" id="PF02656"/>
    </source>
</evidence>
<name>A0A1X2GQC9_9FUNG</name>
<evidence type="ECO:0000256" key="4">
    <source>
        <dbReference type="ARBA" id="ARBA00022989"/>
    </source>
</evidence>
<keyword evidence="2" id="KW-1003">Cell membrane</keyword>
<dbReference type="InterPro" id="IPR052053">
    <property type="entry name" value="IM_YidH-like"/>
</dbReference>
<evidence type="ECO:0000256" key="6">
    <source>
        <dbReference type="SAM" id="Phobius"/>
    </source>
</evidence>
<evidence type="ECO:0000256" key="2">
    <source>
        <dbReference type="ARBA" id="ARBA00022475"/>
    </source>
</evidence>
<evidence type="ECO:0000313" key="9">
    <source>
        <dbReference type="Proteomes" id="UP000242146"/>
    </source>
</evidence>
<proteinExistence type="predicted"/>
<protein>
    <recommendedName>
        <fullName evidence="7">DUF202 domain-containing protein</fullName>
    </recommendedName>
</protein>
<reference evidence="8 9" key="1">
    <citation type="submission" date="2016-07" db="EMBL/GenBank/DDBJ databases">
        <title>Pervasive Adenine N6-methylation of Active Genes in Fungi.</title>
        <authorList>
            <consortium name="DOE Joint Genome Institute"/>
            <person name="Mondo S.J."/>
            <person name="Dannebaum R.O."/>
            <person name="Kuo R.C."/>
            <person name="Labutti K."/>
            <person name="Haridas S."/>
            <person name="Kuo A."/>
            <person name="Salamov A."/>
            <person name="Ahrendt S.R."/>
            <person name="Lipzen A."/>
            <person name="Sullivan W."/>
            <person name="Andreopoulos W.B."/>
            <person name="Clum A."/>
            <person name="Lindquist E."/>
            <person name="Daum C."/>
            <person name="Ramamoorthy G.K."/>
            <person name="Gryganskyi A."/>
            <person name="Culley D."/>
            <person name="Magnuson J.K."/>
            <person name="James T.Y."/>
            <person name="O'Malley M.A."/>
            <person name="Stajich J.E."/>
            <person name="Spatafora J.W."/>
            <person name="Visel A."/>
            <person name="Grigoriev I.V."/>
        </authorList>
    </citation>
    <scope>NUCLEOTIDE SEQUENCE [LARGE SCALE GENOMIC DNA]</scope>
    <source>
        <strain evidence="8 9">NRRL 3301</strain>
    </source>
</reference>
<dbReference type="GO" id="GO:0005886">
    <property type="term" value="C:plasma membrane"/>
    <property type="evidence" value="ECO:0007669"/>
    <property type="project" value="UniProtKB-SubCell"/>
</dbReference>
<gene>
    <name evidence="8" type="ORF">DM01DRAFT_1283107</name>
</gene>
<comment type="subcellular location">
    <subcellularLocation>
        <location evidence="1">Cell membrane</location>
        <topology evidence="1">Multi-pass membrane protein</topology>
    </subcellularLocation>
</comment>
<sequence length="130" mass="14588">MTDLFHQQPCTLYLENKGSVARDHLANERTYLAWLRTSLALISVGVALTQLFRLENEESPHQIQKANAGRLIGLLFVVLGILFVFFASVRYFHTQESMVKGYFPASRGTVVFASGSVLFAIVLLLFLSFC</sequence>
<dbReference type="InterPro" id="IPR003807">
    <property type="entry name" value="DUF202"/>
</dbReference>
<accession>A0A1X2GQC9</accession>
<feature type="domain" description="DUF202" evidence="7">
    <location>
        <begin position="22"/>
        <end position="95"/>
    </location>
</feature>
<evidence type="ECO:0000256" key="1">
    <source>
        <dbReference type="ARBA" id="ARBA00004651"/>
    </source>
</evidence>
<feature type="transmembrane region" description="Helical" evidence="6">
    <location>
        <begin position="109"/>
        <end position="129"/>
    </location>
</feature>
<keyword evidence="3 6" id="KW-0812">Transmembrane</keyword>
<keyword evidence="5 6" id="KW-0472">Membrane</keyword>
<evidence type="ECO:0000256" key="3">
    <source>
        <dbReference type="ARBA" id="ARBA00022692"/>
    </source>
</evidence>
<dbReference type="PANTHER" id="PTHR34187">
    <property type="entry name" value="FGR18P"/>
    <property type="match status" value="1"/>
</dbReference>
<dbReference type="AlphaFoldDB" id="A0A1X2GQC9"/>
<dbReference type="Pfam" id="PF02656">
    <property type="entry name" value="DUF202"/>
    <property type="match status" value="1"/>
</dbReference>
<keyword evidence="9" id="KW-1185">Reference proteome</keyword>
<comment type="caution">
    <text evidence="8">The sequence shown here is derived from an EMBL/GenBank/DDBJ whole genome shotgun (WGS) entry which is preliminary data.</text>
</comment>
<dbReference type="PANTHER" id="PTHR34187:SF2">
    <property type="entry name" value="DUF202 DOMAIN-CONTAINING PROTEIN"/>
    <property type="match status" value="1"/>
</dbReference>
<evidence type="ECO:0000313" key="8">
    <source>
        <dbReference type="EMBL" id="ORX58930.1"/>
    </source>
</evidence>
<dbReference type="EMBL" id="MCGT01000006">
    <property type="protein sequence ID" value="ORX58930.1"/>
    <property type="molecule type" value="Genomic_DNA"/>
</dbReference>
<dbReference type="OrthoDB" id="199599at2759"/>
<keyword evidence="4 6" id="KW-1133">Transmembrane helix</keyword>
<dbReference type="Proteomes" id="UP000242146">
    <property type="component" value="Unassembled WGS sequence"/>
</dbReference>
<feature type="transmembrane region" description="Helical" evidence="6">
    <location>
        <begin position="71"/>
        <end position="89"/>
    </location>
</feature>
<organism evidence="8 9">
    <name type="scientific">Hesseltinella vesiculosa</name>
    <dbReference type="NCBI Taxonomy" id="101127"/>
    <lineage>
        <taxon>Eukaryota</taxon>
        <taxon>Fungi</taxon>
        <taxon>Fungi incertae sedis</taxon>
        <taxon>Mucoromycota</taxon>
        <taxon>Mucoromycotina</taxon>
        <taxon>Mucoromycetes</taxon>
        <taxon>Mucorales</taxon>
        <taxon>Cunninghamellaceae</taxon>
        <taxon>Hesseltinella</taxon>
    </lineage>
</organism>